<dbReference type="STRING" id="675120.N1PDK1"/>
<dbReference type="AlphaFoldDB" id="N1PDK1"/>
<evidence type="ECO:0000313" key="4">
    <source>
        <dbReference type="Proteomes" id="UP000016933"/>
    </source>
</evidence>
<dbReference type="Gene3D" id="1.25.40.10">
    <property type="entry name" value="Tetratricopeptide repeat domain"/>
    <property type="match status" value="2"/>
</dbReference>
<dbReference type="InterPro" id="IPR011990">
    <property type="entry name" value="TPR-like_helical_dom_sf"/>
</dbReference>
<dbReference type="EMBL" id="KB446547">
    <property type="protein sequence ID" value="EME38524.1"/>
    <property type="molecule type" value="Genomic_DNA"/>
</dbReference>
<keyword evidence="1" id="KW-0677">Repeat</keyword>
<protein>
    <recommendedName>
        <fullName evidence="5">Pentacotripeptide-repeat region of PRORP domain-containing protein</fullName>
    </recommendedName>
</protein>
<dbReference type="PROSITE" id="PS51375">
    <property type="entry name" value="PPR"/>
    <property type="match status" value="1"/>
</dbReference>
<name>N1PDK1_DOTSN</name>
<dbReference type="OrthoDB" id="185373at2759"/>
<sequence length="879" mass="99334">MANRSAIAAHRSHHADFDGSISSLRRKLLAEDARLQEVSQWRLGDDCQETPNITVKRIVPAIAPARAPPQTSGVEYRQLNIKPYQRFNAAYRAHAKELAAASIRRAERQKRYMERRTAQADDIETRKLKIAPHQRPMPIGPAPGRRRTSKERRIATCGIANENSMADSVALAELSRWAGNEVMHLSDSHERRHSATRHPSRVPYRSKRLQPVTVRSRQGSNVQLQRVKPSQPAWLPPRRFGRGMLKWNTWLARLQRRFDKHSPRTVQVVEPPQFPPAAEAWAKAALSARGHLQMQQLRFDAGSQPINLHRSWYWQQTALWILYHDPERMVDFLLNTRQFTPNCSLQPVLQHLADRFTYPQDDTCAKNAAALADAFPRLADRGEHGPLHMKSSFLRLLMPYCSHDQINELYRATKVNQVVISWSTWLHFATHLARSGQFEQALDAIIESSLAGAELDSIPFRSTCATLLRAAIREPSGLRVCLRVVDNLVKLGVTLNIQLCNIVMLNAVEAGDQRTAFAVYNSLVEHGLQADAYTYAILLKGCKAAIDDAEGLNTTIRHAIEHIGVAHEPVVATEIIHCLALHHSKHHPERAFDTLADAYAQLFDLEPLRQLSIVLPHLSARLRPDAERMQPPKHVVHIMIAAHLEHTFGQTRSTAIAYQLYRRFLALADAGIQPFRDLIRTDHAANAFMMTFGKTKKGLPRAAEVIKDMQRESHQGCGPTVQTWTIFLHSFTKHGQMKLAEQVLTYMKDKGMSPNQVTWNVLTAGYATAQDVDGTLDALRRMEADSKVWDRWTEGGLKNLKDQQALAESTQSQYTKRLQMDVDADLKDRLLERISSADEVKVEDRQVDDIAEECVDGMADSPGDLAEAEKVVRTVYTPL</sequence>
<reference evidence="4" key="1">
    <citation type="journal article" date="2012" name="PLoS Genet.">
        <title>The genomes of the fungal plant pathogens Cladosporium fulvum and Dothistroma septosporum reveal adaptation to different hosts and lifestyles but also signatures of common ancestry.</title>
        <authorList>
            <person name="de Wit P.J.G.M."/>
            <person name="van der Burgt A."/>
            <person name="Oekmen B."/>
            <person name="Stergiopoulos I."/>
            <person name="Abd-Elsalam K.A."/>
            <person name="Aerts A.L."/>
            <person name="Bahkali A.H."/>
            <person name="Beenen H.G."/>
            <person name="Chettri P."/>
            <person name="Cox M.P."/>
            <person name="Datema E."/>
            <person name="de Vries R.P."/>
            <person name="Dhillon B."/>
            <person name="Ganley A.R."/>
            <person name="Griffiths S.A."/>
            <person name="Guo Y."/>
            <person name="Hamelin R.C."/>
            <person name="Henrissat B."/>
            <person name="Kabir M.S."/>
            <person name="Jashni M.K."/>
            <person name="Kema G."/>
            <person name="Klaubauf S."/>
            <person name="Lapidus A."/>
            <person name="Levasseur A."/>
            <person name="Lindquist E."/>
            <person name="Mehrabi R."/>
            <person name="Ohm R.A."/>
            <person name="Owen T.J."/>
            <person name="Salamov A."/>
            <person name="Schwelm A."/>
            <person name="Schijlen E."/>
            <person name="Sun H."/>
            <person name="van den Burg H.A."/>
            <person name="van Ham R.C.H.J."/>
            <person name="Zhang S."/>
            <person name="Goodwin S.B."/>
            <person name="Grigoriev I.V."/>
            <person name="Collemare J."/>
            <person name="Bradshaw R.E."/>
        </authorList>
    </citation>
    <scope>NUCLEOTIDE SEQUENCE [LARGE SCALE GENOMIC DNA]</scope>
    <source>
        <strain evidence="4">NZE10 / CBS 128990</strain>
    </source>
</reference>
<proteinExistence type="predicted"/>
<dbReference type="InterPro" id="IPR051222">
    <property type="entry name" value="PPR/CCM1_RNA-binding"/>
</dbReference>
<accession>N1PDK1</accession>
<evidence type="ECO:0000256" key="2">
    <source>
        <dbReference type="PROSITE-ProRule" id="PRU00708"/>
    </source>
</evidence>
<evidence type="ECO:0008006" key="5">
    <source>
        <dbReference type="Google" id="ProtNLM"/>
    </source>
</evidence>
<organism evidence="3 4">
    <name type="scientific">Dothistroma septosporum (strain NZE10 / CBS 128990)</name>
    <name type="common">Red band needle blight fungus</name>
    <name type="synonym">Mycosphaerella pini</name>
    <dbReference type="NCBI Taxonomy" id="675120"/>
    <lineage>
        <taxon>Eukaryota</taxon>
        <taxon>Fungi</taxon>
        <taxon>Dikarya</taxon>
        <taxon>Ascomycota</taxon>
        <taxon>Pezizomycotina</taxon>
        <taxon>Dothideomycetes</taxon>
        <taxon>Dothideomycetidae</taxon>
        <taxon>Mycosphaerellales</taxon>
        <taxon>Mycosphaerellaceae</taxon>
        <taxon>Dothistroma</taxon>
    </lineage>
</organism>
<dbReference type="OMA" id="DHAANAF"/>
<dbReference type="eggNOG" id="KOG4197">
    <property type="taxonomic scope" value="Eukaryota"/>
</dbReference>
<feature type="repeat" description="PPR" evidence="2">
    <location>
        <begin position="720"/>
        <end position="754"/>
    </location>
</feature>
<dbReference type="NCBIfam" id="TIGR00756">
    <property type="entry name" value="PPR"/>
    <property type="match status" value="1"/>
</dbReference>
<dbReference type="HOGENOM" id="CLU_327322_0_0_1"/>
<gene>
    <name evidence="3" type="ORF">DOTSEDRAFT_83877</name>
</gene>
<keyword evidence="4" id="KW-1185">Reference proteome</keyword>
<dbReference type="PANTHER" id="PTHR47942:SF63">
    <property type="entry name" value="PENTATRICOPEPTIDE REPEAT-CONTAINING PROTEIN"/>
    <property type="match status" value="1"/>
</dbReference>
<dbReference type="Pfam" id="PF13041">
    <property type="entry name" value="PPR_2"/>
    <property type="match status" value="1"/>
</dbReference>
<dbReference type="PANTHER" id="PTHR47942">
    <property type="entry name" value="TETRATRICOPEPTIDE REPEAT (TPR)-LIKE SUPERFAMILY PROTEIN-RELATED"/>
    <property type="match status" value="1"/>
</dbReference>
<evidence type="ECO:0000256" key="1">
    <source>
        <dbReference type="ARBA" id="ARBA00022737"/>
    </source>
</evidence>
<evidence type="ECO:0000313" key="3">
    <source>
        <dbReference type="EMBL" id="EME38524.1"/>
    </source>
</evidence>
<dbReference type="Proteomes" id="UP000016933">
    <property type="component" value="Unassembled WGS sequence"/>
</dbReference>
<dbReference type="InterPro" id="IPR002885">
    <property type="entry name" value="PPR_rpt"/>
</dbReference>
<reference evidence="3 4" key="2">
    <citation type="journal article" date="2012" name="PLoS Pathog.">
        <title>Diverse lifestyles and strategies of plant pathogenesis encoded in the genomes of eighteen Dothideomycetes fungi.</title>
        <authorList>
            <person name="Ohm R.A."/>
            <person name="Feau N."/>
            <person name="Henrissat B."/>
            <person name="Schoch C.L."/>
            <person name="Horwitz B.A."/>
            <person name="Barry K.W."/>
            <person name="Condon B.J."/>
            <person name="Copeland A.C."/>
            <person name="Dhillon B."/>
            <person name="Glaser F."/>
            <person name="Hesse C.N."/>
            <person name="Kosti I."/>
            <person name="LaButti K."/>
            <person name="Lindquist E.A."/>
            <person name="Lucas S."/>
            <person name="Salamov A.A."/>
            <person name="Bradshaw R.E."/>
            <person name="Ciuffetti L."/>
            <person name="Hamelin R.C."/>
            <person name="Kema G.H.J."/>
            <person name="Lawrence C."/>
            <person name="Scott J.A."/>
            <person name="Spatafora J.W."/>
            <person name="Turgeon B.G."/>
            <person name="de Wit P.J.G.M."/>
            <person name="Zhong S."/>
            <person name="Goodwin S.B."/>
            <person name="Grigoriev I.V."/>
        </authorList>
    </citation>
    <scope>NUCLEOTIDE SEQUENCE [LARGE SCALE GENOMIC DNA]</scope>
    <source>
        <strain evidence="4">NZE10 / CBS 128990</strain>
    </source>
</reference>
<dbReference type="Pfam" id="PF13812">
    <property type="entry name" value="PPR_3"/>
    <property type="match status" value="1"/>
</dbReference>